<dbReference type="GO" id="GO:0140664">
    <property type="term" value="F:ATP-dependent DNA damage sensor activity"/>
    <property type="evidence" value="ECO:0007669"/>
    <property type="project" value="InterPro"/>
</dbReference>
<evidence type="ECO:0000256" key="5">
    <source>
        <dbReference type="ARBA" id="ARBA00023204"/>
    </source>
</evidence>
<evidence type="ECO:0000256" key="3">
    <source>
        <dbReference type="ARBA" id="ARBA00022763"/>
    </source>
</evidence>
<evidence type="ECO:0000313" key="11">
    <source>
        <dbReference type="EMBL" id="TPX42121.1"/>
    </source>
</evidence>
<dbReference type="PANTHER" id="PTHR46239:SF1">
    <property type="entry name" value="DNA REPAIR PROTEIN RAD51 HOMOLOG 3"/>
    <property type="match status" value="1"/>
</dbReference>
<evidence type="ECO:0000256" key="1">
    <source>
        <dbReference type="ARBA" id="ARBA00004123"/>
    </source>
</evidence>
<dbReference type="GO" id="GO:0000707">
    <property type="term" value="P:meiotic DNA recombinase assembly"/>
    <property type="evidence" value="ECO:0007669"/>
    <property type="project" value="TreeGrafter"/>
</dbReference>
<dbReference type="AlphaFoldDB" id="A0A507CRN9"/>
<dbReference type="PIRSF" id="PIRSF005856">
    <property type="entry name" value="Rad51"/>
    <property type="match status" value="1"/>
</dbReference>
<keyword evidence="5" id="KW-0234">DNA repair</keyword>
<dbReference type="GO" id="GO:0000400">
    <property type="term" value="F:four-way junction DNA binding"/>
    <property type="evidence" value="ECO:0007669"/>
    <property type="project" value="TreeGrafter"/>
</dbReference>
<keyword evidence="3" id="KW-0227">DNA damage</keyword>
<dbReference type="PANTHER" id="PTHR46239">
    <property type="entry name" value="DNA REPAIR PROTEIN RAD51 HOMOLOG 3 RAD51C"/>
    <property type="match status" value="1"/>
</dbReference>
<dbReference type="InterPro" id="IPR003593">
    <property type="entry name" value="AAA+_ATPase"/>
</dbReference>
<evidence type="ECO:0000256" key="8">
    <source>
        <dbReference type="SAM" id="MobiDB-lite"/>
    </source>
</evidence>
<reference evidence="12 13" key="1">
    <citation type="journal article" date="2019" name="Sci. Rep.">
        <title>Comparative genomics of chytrid fungi reveal insights into the obligate biotrophic and pathogenic lifestyle of Synchytrium endobioticum.</title>
        <authorList>
            <person name="van de Vossenberg B.T.L.H."/>
            <person name="Warris S."/>
            <person name="Nguyen H.D.T."/>
            <person name="van Gent-Pelzer M.P.E."/>
            <person name="Joly D.L."/>
            <person name="van de Geest H.C."/>
            <person name="Bonants P.J.M."/>
            <person name="Smith D.S."/>
            <person name="Levesque C.A."/>
            <person name="van der Lee T.A.J."/>
        </authorList>
    </citation>
    <scope>NUCLEOTIDE SEQUENCE [LARGE SCALE GENOMIC DNA]</scope>
    <source>
        <strain evidence="10 13">LEV6574</strain>
        <strain evidence="11 12">MB42</strain>
    </source>
</reference>
<dbReference type="Proteomes" id="UP000317494">
    <property type="component" value="Unassembled WGS sequence"/>
</dbReference>
<dbReference type="STRING" id="286115.A0A507CRN9"/>
<evidence type="ECO:0000256" key="7">
    <source>
        <dbReference type="ARBA" id="ARBA00040674"/>
    </source>
</evidence>
<evidence type="ECO:0000256" key="2">
    <source>
        <dbReference type="ARBA" id="ARBA00022741"/>
    </source>
</evidence>
<dbReference type="EMBL" id="QEAM01000301">
    <property type="protein sequence ID" value="TPX41809.1"/>
    <property type="molecule type" value="Genomic_DNA"/>
</dbReference>
<dbReference type="Proteomes" id="UP000320475">
    <property type="component" value="Unassembled WGS sequence"/>
</dbReference>
<feature type="compositionally biased region" description="Basic residues" evidence="8">
    <location>
        <begin position="312"/>
        <end position="321"/>
    </location>
</feature>
<sequence>MIAHPNTVNQKHNVNPTVYNEVQHCTSTGSLSLDRLLDGGIHSGQVIEVSGPPGIGKSQLGMQCVANLITNHANVECVYIDTEGGLSLERLEVLITASMVTRKVQIPQPPLSFNNQNEHYNDHHRQQIMQCLDRIHTFSISNYLEQVACVELLYGYLRRYPQIKLVVLDSVSFHFRQGLSDVKLRTRLLGGMSASLNKCVEKHKVAVLVTNQMTTKYQKDAHPKRETTVLVPSLGESWGNGCTHRLLFYWKEGVRTAVSTKAPIRKEGTVPFAITPSGIRDVADRSSTTPHQTHGPRSRPPQHREPPTPPQQHHKSPVPRQ</sequence>
<dbReference type="GO" id="GO:0008821">
    <property type="term" value="F:crossover junction DNA endonuclease activity"/>
    <property type="evidence" value="ECO:0007669"/>
    <property type="project" value="TreeGrafter"/>
</dbReference>
<keyword evidence="12" id="KW-1185">Reference proteome</keyword>
<dbReference type="PROSITE" id="PS50162">
    <property type="entry name" value="RECA_2"/>
    <property type="match status" value="1"/>
</dbReference>
<dbReference type="GO" id="GO:0005524">
    <property type="term" value="F:ATP binding"/>
    <property type="evidence" value="ECO:0007669"/>
    <property type="project" value="UniProtKB-KW"/>
</dbReference>
<dbReference type="OrthoDB" id="5957327at2759"/>
<dbReference type="GO" id="GO:0033063">
    <property type="term" value="C:Rad51B-Rad51C-Rad51D-XRCC2 complex"/>
    <property type="evidence" value="ECO:0007669"/>
    <property type="project" value="TreeGrafter"/>
</dbReference>
<feature type="region of interest" description="Disordered" evidence="8">
    <location>
        <begin position="271"/>
        <end position="321"/>
    </location>
</feature>
<dbReference type="SMART" id="SM00382">
    <property type="entry name" value="AAA"/>
    <property type="match status" value="1"/>
</dbReference>
<accession>A0A507CRN9</accession>
<organism evidence="10 13">
    <name type="scientific">Synchytrium endobioticum</name>
    <dbReference type="NCBI Taxonomy" id="286115"/>
    <lineage>
        <taxon>Eukaryota</taxon>
        <taxon>Fungi</taxon>
        <taxon>Fungi incertae sedis</taxon>
        <taxon>Chytridiomycota</taxon>
        <taxon>Chytridiomycota incertae sedis</taxon>
        <taxon>Chytridiomycetes</taxon>
        <taxon>Synchytriales</taxon>
        <taxon>Synchytriaceae</taxon>
        <taxon>Synchytrium</taxon>
    </lineage>
</organism>
<comment type="caution">
    <text evidence="10">The sequence shown here is derived from an EMBL/GenBank/DDBJ whole genome shotgun (WGS) entry which is preliminary data.</text>
</comment>
<dbReference type="EMBL" id="QEAN01000244">
    <property type="protein sequence ID" value="TPX42121.1"/>
    <property type="molecule type" value="Genomic_DNA"/>
</dbReference>
<dbReference type="Pfam" id="PF08423">
    <property type="entry name" value="Rad51"/>
    <property type="match status" value="2"/>
</dbReference>
<dbReference type="VEuPathDB" id="FungiDB:SeMB42_g05269"/>
<dbReference type="InterPro" id="IPR016467">
    <property type="entry name" value="DNA_recomb/repair_RecA-like"/>
</dbReference>
<evidence type="ECO:0000313" key="12">
    <source>
        <dbReference type="Proteomes" id="UP000317494"/>
    </source>
</evidence>
<dbReference type="InterPro" id="IPR052093">
    <property type="entry name" value="HR_Repair_Mediator"/>
</dbReference>
<feature type="domain" description="RecA family profile 1" evidence="9">
    <location>
        <begin position="22"/>
        <end position="213"/>
    </location>
</feature>
<evidence type="ECO:0000256" key="4">
    <source>
        <dbReference type="ARBA" id="ARBA00022840"/>
    </source>
</evidence>
<comment type="subcellular location">
    <subcellularLocation>
        <location evidence="1">Nucleus</location>
    </subcellularLocation>
</comment>
<keyword evidence="6" id="KW-0539">Nucleus</keyword>
<evidence type="ECO:0000256" key="6">
    <source>
        <dbReference type="ARBA" id="ARBA00023242"/>
    </source>
</evidence>
<dbReference type="SUPFAM" id="SSF52540">
    <property type="entry name" value="P-loop containing nucleoside triphosphate hydrolases"/>
    <property type="match status" value="1"/>
</dbReference>
<keyword evidence="4" id="KW-0067">ATP-binding</keyword>
<dbReference type="InterPro" id="IPR020588">
    <property type="entry name" value="RecA_ATP-bd"/>
</dbReference>
<keyword evidence="2" id="KW-0547">Nucleotide-binding</keyword>
<evidence type="ECO:0000259" key="9">
    <source>
        <dbReference type="PROSITE" id="PS50162"/>
    </source>
</evidence>
<dbReference type="GO" id="GO:0033065">
    <property type="term" value="C:Rad51C-XRCC3 complex"/>
    <property type="evidence" value="ECO:0007669"/>
    <property type="project" value="TreeGrafter"/>
</dbReference>
<evidence type="ECO:0000313" key="13">
    <source>
        <dbReference type="Proteomes" id="UP000320475"/>
    </source>
</evidence>
<dbReference type="GO" id="GO:0007131">
    <property type="term" value="P:reciprocal meiotic recombination"/>
    <property type="evidence" value="ECO:0007669"/>
    <property type="project" value="TreeGrafter"/>
</dbReference>
<gene>
    <name evidence="10" type="ORF">SeLEV6574_g05906</name>
    <name evidence="11" type="ORF">SeMB42_g05269</name>
</gene>
<dbReference type="InterPro" id="IPR027417">
    <property type="entry name" value="P-loop_NTPase"/>
</dbReference>
<protein>
    <recommendedName>
        <fullName evidence="7">DNA repair protein RAD51 homolog 3</fullName>
    </recommendedName>
</protein>
<dbReference type="GO" id="GO:0005657">
    <property type="term" value="C:replication fork"/>
    <property type="evidence" value="ECO:0007669"/>
    <property type="project" value="TreeGrafter"/>
</dbReference>
<name>A0A507CRN9_9FUNG</name>
<dbReference type="InterPro" id="IPR013632">
    <property type="entry name" value="Rad51_C"/>
</dbReference>
<dbReference type="Gene3D" id="3.40.50.300">
    <property type="entry name" value="P-loop containing nucleotide triphosphate hydrolases"/>
    <property type="match status" value="1"/>
</dbReference>
<proteinExistence type="predicted"/>
<evidence type="ECO:0000313" key="10">
    <source>
        <dbReference type="EMBL" id="TPX41809.1"/>
    </source>
</evidence>